<keyword evidence="4 6" id="KW-0288">FMN</keyword>
<name>A0A5B2ZCJ5_9GAMM</name>
<feature type="domain" description="FMN-binding" evidence="9">
    <location>
        <begin position="103"/>
        <end position="195"/>
    </location>
</feature>
<keyword evidence="6" id="KW-1278">Translocase</keyword>
<keyword evidence="2 6" id="KW-0597">Phosphoprotein</keyword>
<dbReference type="PANTHER" id="PTHR36118:SF1">
    <property type="entry name" value="ION-TRANSLOCATING OXIDOREDUCTASE COMPLEX SUBUNIT G"/>
    <property type="match status" value="1"/>
</dbReference>
<dbReference type="PIRSF" id="PIRSF006091">
    <property type="entry name" value="E_trnsport_RnfG"/>
    <property type="match status" value="1"/>
</dbReference>
<gene>
    <name evidence="10" type="primary">rsxG</name>
    <name evidence="6" type="synonym">rnfG</name>
    <name evidence="10" type="ORF">F0415_03580</name>
</gene>
<keyword evidence="6" id="KW-1003">Cell membrane</keyword>
<organism evidence="10 11">
    <name type="scientific">Arenimonas fontis</name>
    <dbReference type="NCBI Taxonomy" id="2608255"/>
    <lineage>
        <taxon>Bacteria</taxon>
        <taxon>Pseudomonadati</taxon>
        <taxon>Pseudomonadota</taxon>
        <taxon>Gammaproteobacteria</taxon>
        <taxon>Lysobacterales</taxon>
        <taxon>Lysobacteraceae</taxon>
        <taxon>Arenimonas</taxon>
    </lineage>
</organism>
<evidence type="ECO:0000259" key="9">
    <source>
        <dbReference type="SMART" id="SM00900"/>
    </source>
</evidence>
<sequence length="228" mass="24094">MSGGARQAALSALRLGGIAVLAVALLAGVHHLARGPIAEAERQAALQALALVMPADRYDNDLLADRVQVRAPAWLGLDAASVHRARLAGRANGLVLEANAPDGYAGDIRLLVGVDAEGRVLGVRVTEHRETPGLGDGVEPRRSNWIARFAGRSLGDPPADRWAVRRDGGDFDQFAGATVTPRAVVNAVRRTLQFVRRHGPALMAAESGATLRFDDAPEPGTGTERDTR</sequence>
<evidence type="ECO:0000256" key="2">
    <source>
        <dbReference type="ARBA" id="ARBA00022553"/>
    </source>
</evidence>
<keyword evidence="6 8" id="KW-0472">Membrane</keyword>
<keyword evidence="6 8" id="KW-0812">Transmembrane</keyword>
<dbReference type="NCBIfam" id="TIGR01947">
    <property type="entry name" value="rnfG"/>
    <property type="match status" value="1"/>
</dbReference>
<comment type="caution">
    <text evidence="10">The sequence shown here is derived from an EMBL/GenBank/DDBJ whole genome shotgun (WGS) entry which is preliminary data.</text>
</comment>
<keyword evidence="3 6" id="KW-0285">Flavoprotein</keyword>
<proteinExistence type="inferred from homology"/>
<evidence type="ECO:0000256" key="5">
    <source>
        <dbReference type="ARBA" id="ARBA00022982"/>
    </source>
</evidence>
<evidence type="ECO:0000256" key="8">
    <source>
        <dbReference type="SAM" id="Phobius"/>
    </source>
</evidence>
<feature type="region of interest" description="Disordered" evidence="7">
    <location>
        <begin position="208"/>
        <end position="228"/>
    </location>
</feature>
<dbReference type="InterPro" id="IPR007329">
    <property type="entry name" value="FMN-bd"/>
</dbReference>
<keyword evidence="6" id="KW-0997">Cell inner membrane</keyword>
<reference evidence="10 11" key="2">
    <citation type="submission" date="2019-09" db="EMBL/GenBank/DDBJ databases">
        <authorList>
            <person name="Mazur A."/>
        </authorList>
    </citation>
    <scope>NUCLEOTIDE SEQUENCE [LARGE SCALE GENOMIC DNA]</scope>
    <source>
        <strain evidence="10 11">3729k</strain>
    </source>
</reference>
<dbReference type="GO" id="GO:0022900">
    <property type="term" value="P:electron transport chain"/>
    <property type="evidence" value="ECO:0007669"/>
    <property type="project" value="UniProtKB-UniRule"/>
</dbReference>
<dbReference type="RefSeq" id="WP_149859818.1">
    <property type="nucleotide sequence ID" value="NZ_VUOD01000002.1"/>
</dbReference>
<reference evidence="10 11" key="1">
    <citation type="submission" date="2019-09" db="EMBL/GenBank/DDBJ databases">
        <title>Arenimonas chukotkensis sp. nov., a bacterium isolated from Chukotka hot spring, Arctic region, Russia.</title>
        <authorList>
            <person name="Zayulina K.S."/>
            <person name="Prokofeva M.I."/>
            <person name="Elcheninov A.G."/>
            <person name="Novikov A."/>
            <person name="Kochetkova T.V."/>
            <person name="Kublanov I.V."/>
        </authorList>
    </citation>
    <scope>NUCLEOTIDE SEQUENCE [LARGE SCALE GENOMIC DNA]</scope>
    <source>
        <strain evidence="10 11">3729k</strain>
    </source>
</reference>
<dbReference type="Proteomes" id="UP000322165">
    <property type="component" value="Unassembled WGS sequence"/>
</dbReference>
<dbReference type="NCBIfam" id="NF002519">
    <property type="entry name" value="PRK01908.1"/>
    <property type="match status" value="1"/>
</dbReference>
<evidence type="ECO:0000256" key="4">
    <source>
        <dbReference type="ARBA" id="ARBA00022643"/>
    </source>
</evidence>
<keyword evidence="11" id="KW-1185">Reference proteome</keyword>
<evidence type="ECO:0000313" key="10">
    <source>
        <dbReference type="EMBL" id="KAA2285717.1"/>
    </source>
</evidence>
<keyword evidence="6 8" id="KW-1133">Transmembrane helix</keyword>
<comment type="function">
    <text evidence="6">Part of a membrane-bound complex that couples electron transfer with translocation of ions across the membrane.</text>
</comment>
<feature type="modified residue" description="FMN phosphoryl threonine" evidence="6">
    <location>
        <position position="178"/>
    </location>
</feature>
<dbReference type="EMBL" id="VUOD01000002">
    <property type="protein sequence ID" value="KAA2285717.1"/>
    <property type="molecule type" value="Genomic_DNA"/>
</dbReference>
<comment type="subcellular location">
    <subcellularLocation>
        <location evidence="6">Cell inner membrane</location>
        <topology evidence="6">Single-pass membrane protein</topology>
    </subcellularLocation>
</comment>
<protein>
    <recommendedName>
        <fullName evidence="6">Ion-translocating oxidoreductase complex subunit G</fullName>
        <ecNumber evidence="6">7.-.-.-</ecNumber>
    </recommendedName>
    <alternativeName>
        <fullName evidence="6">Rnf electron transport complex subunit G</fullName>
    </alternativeName>
</protein>
<evidence type="ECO:0000256" key="1">
    <source>
        <dbReference type="ARBA" id="ARBA00022448"/>
    </source>
</evidence>
<dbReference type="PANTHER" id="PTHR36118">
    <property type="entry name" value="ION-TRANSLOCATING OXIDOREDUCTASE COMPLEX SUBUNIT G"/>
    <property type="match status" value="1"/>
</dbReference>
<comment type="subunit">
    <text evidence="6">The complex is composed of six subunits: RnfA, RnfB, RnfC, RnfD, RnfE and RnfG.</text>
</comment>
<keyword evidence="1 6" id="KW-0813">Transport</keyword>
<dbReference type="GO" id="GO:0010181">
    <property type="term" value="F:FMN binding"/>
    <property type="evidence" value="ECO:0007669"/>
    <property type="project" value="InterPro"/>
</dbReference>
<evidence type="ECO:0000256" key="6">
    <source>
        <dbReference type="HAMAP-Rule" id="MF_00479"/>
    </source>
</evidence>
<dbReference type="GO" id="GO:0005886">
    <property type="term" value="C:plasma membrane"/>
    <property type="evidence" value="ECO:0007669"/>
    <property type="project" value="UniProtKB-SubCell"/>
</dbReference>
<accession>A0A5B2ZCJ5</accession>
<dbReference type="Pfam" id="PF04205">
    <property type="entry name" value="FMN_bind"/>
    <property type="match status" value="1"/>
</dbReference>
<dbReference type="InterPro" id="IPR010209">
    <property type="entry name" value="Ion_transpt_RnfG/RsxG"/>
</dbReference>
<evidence type="ECO:0000313" key="11">
    <source>
        <dbReference type="Proteomes" id="UP000322165"/>
    </source>
</evidence>
<comment type="cofactor">
    <cofactor evidence="6">
        <name>FMN</name>
        <dbReference type="ChEBI" id="CHEBI:58210"/>
    </cofactor>
</comment>
<comment type="similarity">
    <text evidence="6">Belongs to the RnfG family.</text>
</comment>
<evidence type="ECO:0000256" key="7">
    <source>
        <dbReference type="SAM" id="MobiDB-lite"/>
    </source>
</evidence>
<evidence type="ECO:0000256" key="3">
    <source>
        <dbReference type="ARBA" id="ARBA00022630"/>
    </source>
</evidence>
<dbReference type="GO" id="GO:0009055">
    <property type="term" value="F:electron transfer activity"/>
    <property type="evidence" value="ECO:0007669"/>
    <property type="project" value="InterPro"/>
</dbReference>
<keyword evidence="5 6" id="KW-0249">Electron transport</keyword>
<dbReference type="SMART" id="SM00900">
    <property type="entry name" value="FMN_bind"/>
    <property type="match status" value="1"/>
</dbReference>
<feature type="transmembrane region" description="Helical" evidence="8">
    <location>
        <begin position="12"/>
        <end position="33"/>
    </location>
</feature>
<dbReference type="EC" id="7.-.-.-" evidence="6"/>
<dbReference type="AlphaFoldDB" id="A0A5B2ZCJ5"/>
<dbReference type="HAMAP" id="MF_00479">
    <property type="entry name" value="RsxG_RnfG"/>
    <property type="match status" value="1"/>
</dbReference>